<name>A0A1Y2AC46_9FUNG</name>
<feature type="coiled-coil region" evidence="1">
    <location>
        <begin position="254"/>
        <end position="284"/>
    </location>
</feature>
<sequence length="1006" mass="113602">MIPVLATAQGTEVAVENQGVVPSVTDRKPVLVGNAGAEKKNPELTPHLPSGNKEHFVEHNARNDSSNNAAGVPRDNSFSENTTNVPDDNSTSCATSDNNASSGTAGVFDHNTTGHTAVDNAAGDTAGDSTSSKVVTGAPTNVIVEEDTKYATSNVSKDFHNALVEGATAFINEEQKKEIKELNLKIAKLQNGMQTLKQKMCKEVTGQENFNLKQSLKKIQDLIVECQSADIEDSLFMDKLGALLHENLQAHATFERELAQLKELKELKKKYKLLEDEQQSILDKNVLLENKVRSNVQHLKEVVKQVIADVENISPQLIQGIQIDFKANKLEDIEILKEVGTLVQQSVQTCIDLNNKLNLLNTEKENTWKTLKDELALAIEFVDSNDGPVTRGMITSKVNMNETDYSRFINMFGDLLKSSLERCVNEEMLEKEKKVVLANMKNQLDNQTELSETNEELLSSLHDFQTTLIPNQDNYTKVIDTLGKMAFSSYRIYVNSEKKYEKLCLHNKEQEKKTAQYVNSLCYTARELKKSNRRMSDYCGRMAIIVESFVNGFKSGVTWNTGGSYFNIYHTGEEDNDWGLVKHMIKHHYHPAHETYFCCRQPYDDHKYFGRNNFDACCRCNTGFAISLLTLKNHGTQSSNIIMKSTSTIKTWCIRVPVSVKHSKKINGEAKVKLETAFLQGQYEAKEEHEEKYVLAMVELDFNCKRSKPPGSDQGDFSKFYVLATSMFQTHRRLVCPNCVQKFIEEGKKKKGSAREMYWVAVEREIKHLMFLSNNATYSLEKNLPENKQMEENEMKNISDPIHSEIRSTLAELKEEIEYAIKYENEDIGKDLKEKRNNLWKTIQEIQSENNNSASESYTQSLKHAEEKLKQVEELLAPENYVNVQGLASKSDKLDNIFKQRLPVVSCGYPVLSSGFELTVTGLAAEDLNQIKKLGIIVLHNLKLIEKDSQKCTDTQPKHQNSMTVGGPATLSTMSKIHFVPNPDRSNHKAIQKNNVEIGCFPFIFD</sequence>
<gene>
    <name evidence="3" type="ORF">BCR33DRAFT_750781</name>
</gene>
<evidence type="ECO:0000256" key="2">
    <source>
        <dbReference type="SAM" id="MobiDB-lite"/>
    </source>
</evidence>
<keyword evidence="1" id="KW-0175">Coiled coil</keyword>
<accession>A0A1Y2AC46</accession>
<dbReference type="Proteomes" id="UP000193642">
    <property type="component" value="Unassembled WGS sequence"/>
</dbReference>
<protein>
    <submittedName>
        <fullName evidence="3">Uncharacterized protein</fullName>
    </submittedName>
</protein>
<dbReference type="EMBL" id="MCGO01000258">
    <property type="protein sequence ID" value="ORY20076.1"/>
    <property type="molecule type" value="Genomic_DNA"/>
</dbReference>
<organism evidence="3 4">
    <name type="scientific">Rhizoclosmatium globosum</name>
    <dbReference type="NCBI Taxonomy" id="329046"/>
    <lineage>
        <taxon>Eukaryota</taxon>
        <taxon>Fungi</taxon>
        <taxon>Fungi incertae sedis</taxon>
        <taxon>Chytridiomycota</taxon>
        <taxon>Chytridiomycota incertae sedis</taxon>
        <taxon>Chytridiomycetes</taxon>
        <taxon>Chytridiales</taxon>
        <taxon>Chytriomycetaceae</taxon>
        <taxon>Rhizoclosmatium</taxon>
    </lineage>
</organism>
<evidence type="ECO:0000313" key="3">
    <source>
        <dbReference type="EMBL" id="ORY20076.1"/>
    </source>
</evidence>
<comment type="caution">
    <text evidence="3">The sequence shown here is derived from an EMBL/GenBank/DDBJ whole genome shotgun (WGS) entry which is preliminary data.</text>
</comment>
<evidence type="ECO:0000313" key="4">
    <source>
        <dbReference type="Proteomes" id="UP000193642"/>
    </source>
</evidence>
<feature type="compositionally biased region" description="Polar residues" evidence="2">
    <location>
        <begin position="76"/>
        <end position="115"/>
    </location>
</feature>
<dbReference type="AlphaFoldDB" id="A0A1Y2AC46"/>
<reference evidence="3 4" key="1">
    <citation type="submission" date="2016-07" db="EMBL/GenBank/DDBJ databases">
        <title>Pervasive Adenine N6-methylation of Active Genes in Fungi.</title>
        <authorList>
            <consortium name="DOE Joint Genome Institute"/>
            <person name="Mondo S.J."/>
            <person name="Dannebaum R.O."/>
            <person name="Kuo R.C."/>
            <person name="Labutti K."/>
            <person name="Haridas S."/>
            <person name="Kuo A."/>
            <person name="Salamov A."/>
            <person name="Ahrendt S.R."/>
            <person name="Lipzen A."/>
            <person name="Sullivan W."/>
            <person name="Andreopoulos W.B."/>
            <person name="Clum A."/>
            <person name="Lindquist E."/>
            <person name="Daum C."/>
            <person name="Ramamoorthy G.K."/>
            <person name="Gryganskyi A."/>
            <person name="Culley D."/>
            <person name="Magnuson J.K."/>
            <person name="James T.Y."/>
            <person name="O'Malley M.A."/>
            <person name="Stajich J.E."/>
            <person name="Spatafora J.W."/>
            <person name="Visel A."/>
            <person name="Grigoriev I.V."/>
        </authorList>
    </citation>
    <scope>NUCLEOTIDE SEQUENCE [LARGE SCALE GENOMIC DNA]</scope>
    <source>
        <strain evidence="3 4">JEL800</strain>
    </source>
</reference>
<feature type="region of interest" description="Disordered" evidence="2">
    <location>
        <begin position="34"/>
        <end position="134"/>
    </location>
</feature>
<keyword evidence="4" id="KW-1185">Reference proteome</keyword>
<feature type="compositionally biased region" description="Basic and acidic residues" evidence="2">
    <location>
        <begin position="52"/>
        <end position="62"/>
    </location>
</feature>
<evidence type="ECO:0000256" key="1">
    <source>
        <dbReference type="SAM" id="Coils"/>
    </source>
</evidence>
<proteinExistence type="predicted"/>
<feature type="coiled-coil region" evidence="1">
    <location>
        <begin position="172"/>
        <end position="199"/>
    </location>
</feature>